<feature type="domain" description="NmrA-like" evidence="1">
    <location>
        <begin position="2"/>
        <end position="252"/>
    </location>
</feature>
<protein>
    <submittedName>
        <fullName evidence="2">NADPH:quinone oxidoreductase 2</fullName>
    </submittedName>
</protein>
<dbReference type="CDD" id="cd05269">
    <property type="entry name" value="TMR_SDR_a"/>
    <property type="match status" value="1"/>
</dbReference>
<dbReference type="OrthoDB" id="267890at2"/>
<dbReference type="Gene3D" id="3.90.25.10">
    <property type="entry name" value="UDP-galactose 4-epimerase, domain 1"/>
    <property type="match status" value="1"/>
</dbReference>
<comment type="caution">
    <text evidence="2">The sequence shown here is derived from an EMBL/GenBank/DDBJ whole genome shotgun (WGS) entry which is preliminary data.</text>
</comment>
<sequence>MILVTGATGQLGSAVVRRLLERTAGADIAALARDESKAGDLAARGVSVRVGDYDDTAALDRAMAGVDRVLLIAGNTPQRRVQQHQNVIDAARRAGVGLIGFASRSLRDIQASENTLMHDYFETEDRIRCSGLPHVLFRDALYLDTVPHYVGGPRVFETGIRLPAGDGKVAYALRREMGEALANAMLDHEGADRTYVVAASRGYTFDDVAAALTEVSGRTVDYTRISDEEYVADAARAGLPEHLARRFLGFFSDIRSNQLDETSSDLETLLGRAPTRLPEGLRELFGLSRSNTR</sequence>
<dbReference type="PANTHER" id="PTHR47129">
    <property type="entry name" value="QUINONE OXIDOREDUCTASE 2"/>
    <property type="match status" value="1"/>
</dbReference>
<accession>S9PJW0</accession>
<dbReference type="InterPro" id="IPR036291">
    <property type="entry name" value="NAD(P)-bd_dom_sf"/>
</dbReference>
<dbReference type="SUPFAM" id="SSF51735">
    <property type="entry name" value="NAD(P)-binding Rossmann-fold domains"/>
    <property type="match status" value="1"/>
</dbReference>
<dbReference type="EMBL" id="ANAH02000002">
    <property type="protein sequence ID" value="EPX64555.1"/>
    <property type="molecule type" value="Genomic_DNA"/>
</dbReference>
<dbReference type="PANTHER" id="PTHR47129:SF1">
    <property type="entry name" value="NMRA-LIKE DOMAIN-CONTAINING PROTEIN"/>
    <property type="match status" value="1"/>
</dbReference>
<dbReference type="Proteomes" id="UP000011682">
    <property type="component" value="Unassembled WGS sequence"/>
</dbReference>
<name>S9PJW0_CYSF2</name>
<dbReference type="InterPro" id="IPR008030">
    <property type="entry name" value="NmrA-like"/>
</dbReference>
<reference evidence="2" key="1">
    <citation type="submission" date="2013-05" db="EMBL/GenBank/DDBJ databases">
        <title>Genome assembly of Cystobacter fuscus DSM 2262.</title>
        <authorList>
            <person name="Sharma G."/>
            <person name="Khatri I."/>
            <person name="Kaur C."/>
            <person name="Mayilraj S."/>
            <person name="Subramanian S."/>
        </authorList>
    </citation>
    <scope>NUCLEOTIDE SEQUENCE [LARGE SCALE GENOMIC DNA]</scope>
    <source>
        <strain evidence="2">DSM 2262</strain>
    </source>
</reference>
<dbReference type="eggNOG" id="COG0702">
    <property type="taxonomic scope" value="Bacteria"/>
</dbReference>
<evidence type="ECO:0000313" key="3">
    <source>
        <dbReference type="Proteomes" id="UP000011682"/>
    </source>
</evidence>
<keyword evidence="3" id="KW-1185">Reference proteome</keyword>
<organism evidence="2 3">
    <name type="scientific">Cystobacter fuscus (strain ATCC 25194 / DSM 2262 / NBRC 100088 / M29)</name>
    <dbReference type="NCBI Taxonomy" id="1242864"/>
    <lineage>
        <taxon>Bacteria</taxon>
        <taxon>Pseudomonadati</taxon>
        <taxon>Myxococcota</taxon>
        <taxon>Myxococcia</taxon>
        <taxon>Myxococcales</taxon>
        <taxon>Cystobacterineae</taxon>
        <taxon>Archangiaceae</taxon>
        <taxon>Cystobacter</taxon>
    </lineage>
</organism>
<evidence type="ECO:0000259" key="1">
    <source>
        <dbReference type="Pfam" id="PF05368"/>
    </source>
</evidence>
<gene>
    <name evidence="2" type="ORF">D187_003291</name>
</gene>
<evidence type="ECO:0000313" key="2">
    <source>
        <dbReference type="EMBL" id="EPX64555.1"/>
    </source>
</evidence>
<dbReference type="AlphaFoldDB" id="S9PJW0"/>
<dbReference type="RefSeq" id="WP_002622373.1">
    <property type="nucleotide sequence ID" value="NZ_ANAH02000002.1"/>
</dbReference>
<dbReference type="Gene3D" id="3.40.50.720">
    <property type="entry name" value="NAD(P)-binding Rossmann-like Domain"/>
    <property type="match status" value="1"/>
</dbReference>
<dbReference type="Pfam" id="PF05368">
    <property type="entry name" value="NmrA"/>
    <property type="match status" value="1"/>
</dbReference>
<dbReference type="InterPro" id="IPR052718">
    <property type="entry name" value="NmrA-type_oxidoreductase"/>
</dbReference>
<proteinExistence type="predicted"/>